<dbReference type="VEuPathDB" id="CryptoDB:Cvel_29269"/>
<organism evidence="2">
    <name type="scientific">Chromera velia CCMP2878</name>
    <dbReference type="NCBI Taxonomy" id="1169474"/>
    <lineage>
        <taxon>Eukaryota</taxon>
        <taxon>Sar</taxon>
        <taxon>Alveolata</taxon>
        <taxon>Colpodellida</taxon>
        <taxon>Chromeraceae</taxon>
        <taxon>Chromera</taxon>
    </lineage>
</organism>
<protein>
    <submittedName>
        <fullName evidence="2">Uncharacterized protein</fullName>
    </submittedName>
</protein>
<sequence>MGARITVENLRAAVLINHRLDCWQQAEERAMGEPHQVLYIRETLFLRLRCLIQGAFRANAILFSPEMLPFALYAATSLRAGVNPGDSPPMNGSTTAASMRGIHSAAPGGS</sequence>
<name>A0A0G4HMI0_9ALVE</name>
<dbReference type="EMBL" id="CDMZ01003202">
    <property type="protein sequence ID" value="CEM45495.1"/>
    <property type="molecule type" value="Genomic_DNA"/>
</dbReference>
<dbReference type="PhylomeDB" id="A0A0G4HMI0"/>
<dbReference type="AlphaFoldDB" id="A0A0G4HMI0"/>
<reference evidence="2" key="1">
    <citation type="submission" date="2014-11" db="EMBL/GenBank/DDBJ databases">
        <authorList>
            <person name="Otto D Thomas"/>
            <person name="Naeem Raeece"/>
        </authorList>
    </citation>
    <scope>NUCLEOTIDE SEQUENCE</scope>
</reference>
<feature type="region of interest" description="Disordered" evidence="1">
    <location>
        <begin position="83"/>
        <end position="110"/>
    </location>
</feature>
<evidence type="ECO:0000256" key="1">
    <source>
        <dbReference type="SAM" id="MobiDB-lite"/>
    </source>
</evidence>
<accession>A0A0G4HMI0</accession>
<evidence type="ECO:0000313" key="2">
    <source>
        <dbReference type="EMBL" id="CEM45495.1"/>
    </source>
</evidence>
<proteinExistence type="predicted"/>
<gene>
    <name evidence="2" type="ORF">Cvel_29269</name>
</gene>